<dbReference type="KEGG" id="ome:OLMES_0407"/>
<keyword evidence="1" id="KW-0812">Transmembrane</keyword>
<accession>A0A1Y0I285</accession>
<feature type="transmembrane region" description="Helical" evidence="1">
    <location>
        <begin position="58"/>
        <end position="78"/>
    </location>
</feature>
<feature type="transmembrane region" description="Helical" evidence="1">
    <location>
        <begin position="90"/>
        <end position="109"/>
    </location>
</feature>
<keyword evidence="3" id="KW-1185">Reference proteome</keyword>
<protein>
    <submittedName>
        <fullName evidence="2">Uncharacterized protein</fullName>
    </submittedName>
</protein>
<dbReference type="InterPro" id="IPR025355">
    <property type="entry name" value="DUF4259"/>
</dbReference>
<keyword evidence="1" id="KW-1133">Transmembrane helix</keyword>
<reference evidence="2 3" key="1">
    <citation type="submission" date="2017-05" db="EMBL/GenBank/DDBJ databases">
        <title>Genomic insights into alkan degradation activity of Oleiphilus messinensis.</title>
        <authorList>
            <person name="Kozyavkin S.A."/>
            <person name="Slesarev A.I."/>
            <person name="Golyshin P.N."/>
            <person name="Korzhenkov A."/>
            <person name="Golyshina O.N."/>
            <person name="Toshchakov S.V."/>
        </authorList>
    </citation>
    <scope>NUCLEOTIDE SEQUENCE [LARGE SCALE GENOMIC DNA]</scope>
    <source>
        <strain evidence="2 3">ME102</strain>
    </source>
</reference>
<name>A0A1Y0I285_9GAMM</name>
<evidence type="ECO:0000313" key="3">
    <source>
        <dbReference type="Proteomes" id="UP000196027"/>
    </source>
</evidence>
<gene>
    <name evidence="2" type="ORF">OLMES_0407</name>
</gene>
<organism evidence="2 3">
    <name type="scientific">Oleiphilus messinensis</name>
    <dbReference type="NCBI Taxonomy" id="141451"/>
    <lineage>
        <taxon>Bacteria</taxon>
        <taxon>Pseudomonadati</taxon>
        <taxon>Pseudomonadota</taxon>
        <taxon>Gammaproteobacteria</taxon>
        <taxon>Oceanospirillales</taxon>
        <taxon>Oleiphilaceae</taxon>
        <taxon>Oleiphilus</taxon>
    </lineage>
</organism>
<keyword evidence="1" id="KW-0472">Membrane</keyword>
<dbReference type="Proteomes" id="UP000196027">
    <property type="component" value="Chromosome"/>
</dbReference>
<proteinExistence type="predicted"/>
<feature type="transmembrane region" description="Helical" evidence="1">
    <location>
        <begin position="121"/>
        <end position="142"/>
    </location>
</feature>
<dbReference type="AlphaFoldDB" id="A0A1Y0I285"/>
<dbReference type="Pfam" id="PF14078">
    <property type="entry name" value="DUF4259"/>
    <property type="match status" value="1"/>
</dbReference>
<evidence type="ECO:0000313" key="2">
    <source>
        <dbReference type="EMBL" id="ARU54511.1"/>
    </source>
</evidence>
<sequence length="298" mass="33910">MVVRESVMDETPRLFSAKTAETLFAQCSILTRVNWSAITVLFMFAVYEYTVELTELHWSFKILLAFIILLPAFACYVSNLSFSSTQTNPYWQIAQTVCLGTCVVWSVFLLTKSGAVSWPEVVVAVLVVVLMWANFVCVGQLGRYQNIAAQQRTIQKRLLRAYGIGPLENYYGRQWCQSFEARNGMGYIENTLTAAISVQYLDLVLASEALAAMETLKRLGSADSIEKSGFVVFDSWIHQQGRTVLSQKYLHLCNSVTNRILGDASELRELWYQLPEFERWHRSVLELRLALKTENTPL</sequence>
<dbReference type="EMBL" id="CP021425">
    <property type="protein sequence ID" value="ARU54511.1"/>
    <property type="molecule type" value="Genomic_DNA"/>
</dbReference>
<feature type="transmembrane region" description="Helical" evidence="1">
    <location>
        <begin position="23"/>
        <end position="46"/>
    </location>
</feature>
<evidence type="ECO:0000256" key="1">
    <source>
        <dbReference type="SAM" id="Phobius"/>
    </source>
</evidence>